<dbReference type="EMBL" id="BAABLK010000085">
    <property type="protein sequence ID" value="GAA5228639.1"/>
    <property type="molecule type" value="Genomic_DNA"/>
</dbReference>
<sequence length="437" mass="46411">MTGGVPGATDPTQVPEDVQRADAHQLLAVDQAIGELVRRLGGGPRQRTWDYPGNGLRVQHRPGAGISAMYRMPAGAGFNELGVSTEAIDVPGTAYTEVVPAPGAEPVVVSGWIHPHDPLLPALAVAADRAHVTETWGEGQRLTRLSTIVYRPLRRAVLRAEFTTLGPLRIKRTIFLKVGRPKAIAALRRRHLLLAGSGVPVPAVLNTGLTTDTWGSQGAGALGAGILGLEAGLGVPLSEAIRAHGGADLDPQEFIEQLDALPAAVMGLEPKRAWSDSIRRYQQAATLALPHRAEELAGLTGRIQEHLDASDRGERVPAHGDYYDANILLHAGRISSLLDLDSLGPGYRVDDLACLLGHLAILPTLGAKNDAALQALERLAGVFETTVDPRALWARSAAVALTLIAGARSLGENQWLAVAESRLQVVDKLLRRADVFA</sequence>
<keyword evidence="3" id="KW-1185">Reference proteome</keyword>
<gene>
    <name evidence="2" type="ORF">GCM10025778_31780</name>
</gene>
<dbReference type="SUPFAM" id="SSF56112">
    <property type="entry name" value="Protein kinase-like (PK-like)"/>
    <property type="match status" value="1"/>
</dbReference>
<proteinExistence type="predicted"/>
<protein>
    <recommendedName>
        <fullName evidence="1">Aminoglycoside phosphotransferase domain-containing protein</fullName>
    </recommendedName>
</protein>
<reference evidence="3" key="1">
    <citation type="journal article" date="2019" name="Int. J. Syst. Evol. Microbiol.">
        <title>The Global Catalogue of Microorganisms (GCM) 10K type strain sequencing project: providing services to taxonomists for standard genome sequencing and annotation.</title>
        <authorList>
            <consortium name="The Broad Institute Genomics Platform"/>
            <consortium name="The Broad Institute Genome Sequencing Center for Infectious Disease"/>
            <person name="Wu L."/>
            <person name="Ma J."/>
        </authorList>
    </citation>
    <scope>NUCLEOTIDE SEQUENCE [LARGE SCALE GENOMIC DNA]</scope>
    <source>
        <strain evidence="3">JCM 18952</strain>
    </source>
</reference>
<evidence type="ECO:0000259" key="1">
    <source>
        <dbReference type="Pfam" id="PF01636"/>
    </source>
</evidence>
<comment type="caution">
    <text evidence="2">The sequence shown here is derived from an EMBL/GenBank/DDBJ whole genome shotgun (WGS) entry which is preliminary data.</text>
</comment>
<dbReference type="InterPro" id="IPR011009">
    <property type="entry name" value="Kinase-like_dom_sf"/>
</dbReference>
<organism evidence="2 3">
    <name type="scientific">Paeniglutamicibacter antarcticus</name>
    <dbReference type="NCBI Taxonomy" id="494023"/>
    <lineage>
        <taxon>Bacteria</taxon>
        <taxon>Bacillati</taxon>
        <taxon>Actinomycetota</taxon>
        <taxon>Actinomycetes</taxon>
        <taxon>Micrococcales</taxon>
        <taxon>Micrococcaceae</taxon>
        <taxon>Paeniglutamicibacter</taxon>
    </lineage>
</organism>
<dbReference type="Gene3D" id="3.90.1200.10">
    <property type="match status" value="1"/>
</dbReference>
<feature type="domain" description="Aminoglycoside phosphotransferase" evidence="1">
    <location>
        <begin position="174"/>
        <end position="358"/>
    </location>
</feature>
<dbReference type="Pfam" id="PF01636">
    <property type="entry name" value="APH"/>
    <property type="match status" value="1"/>
</dbReference>
<name>A0ABP9TU23_9MICC</name>
<dbReference type="InterPro" id="IPR002575">
    <property type="entry name" value="Aminoglycoside_PTrfase"/>
</dbReference>
<evidence type="ECO:0000313" key="3">
    <source>
        <dbReference type="Proteomes" id="UP001501257"/>
    </source>
</evidence>
<accession>A0ABP9TU23</accession>
<evidence type="ECO:0000313" key="2">
    <source>
        <dbReference type="EMBL" id="GAA5228639.1"/>
    </source>
</evidence>
<dbReference type="RefSeq" id="WP_210100234.1">
    <property type="nucleotide sequence ID" value="NZ_BAABLK010000085.1"/>
</dbReference>
<dbReference type="Proteomes" id="UP001501257">
    <property type="component" value="Unassembled WGS sequence"/>
</dbReference>